<dbReference type="Proteomes" id="UP000001631">
    <property type="component" value="Unassembled WGS sequence"/>
</dbReference>
<organism evidence="2 3">
    <name type="scientific">Ajellomyces capsulatus (strain G186AR / H82 / ATCC MYA-2454 / RMSCC 2432)</name>
    <name type="common">Darling's disease fungus</name>
    <name type="synonym">Histoplasma capsulatum</name>
    <dbReference type="NCBI Taxonomy" id="447093"/>
    <lineage>
        <taxon>Eukaryota</taxon>
        <taxon>Fungi</taxon>
        <taxon>Dikarya</taxon>
        <taxon>Ascomycota</taxon>
        <taxon>Pezizomycotina</taxon>
        <taxon>Eurotiomycetes</taxon>
        <taxon>Eurotiomycetidae</taxon>
        <taxon>Onygenales</taxon>
        <taxon>Ajellomycetaceae</taxon>
        <taxon>Histoplasma</taxon>
    </lineage>
</organism>
<evidence type="ECO:0000256" key="1">
    <source>
        <dbReference type="SAM" id="MobiDB-lite"/>
    </source>
</evidence>
<proteinExistence type="predicted"/>
<dbReference type="RefSeq" id="XP_045291926.1">
    <property type="nucleotide sequence ID" value="XM_045427951.1"/>
</dbReference>
<dbReference type="VEuPathDB" id="FungiDB:I7I50_02902"/>
<feature type="region of interest" description="Disordered" evidence="1">
    <location>
        <begin position="1"/>
        <end position="27"/>
    </location>
</feature>
<dbReference type="AlphaFoldDB" id="C0NCQ5"/>
<sequence>MSLQRRRQSRSSSSQRSRSSQSDQRATITTAQFEALHISPRTPPPPPIAVRRAPEYVPSNLSDFDGNLPVAISQAQREWSPLQMTAIVDPSLASPRFNAAPNSENRYCALPLRYTQYNTEHMKWVESAKPLCG</sequence>
<reference evidence="2" key="1">
    <citation type="submission" date="2009-02" db="EMBL/GenBank/DDBJ databases">
        <title>The Genome Sequence of Ajellomyces capsulatus strain G186AR.</title>
        <authorList>
            <consortium name="The Broad Institute Genome Sequencing Platform"/>
            <person name="Champion M."/>
            <person name="Cuomo C."/>
            <person name="Ma L.-J."/>
            <person name="Henn M.R."/>
            <person name="Sil A."/>
            <person name="Goldman B."/>
            <person name="Young S.K."/>
            <person name="Kodira C.D."/>
            <person name="Zeng Q."/>
            <person name="Koehrsen M."/>
            <person name="Alvarado L."/>
            <person name="Berlin A."/>
            <person name="Borenstein D."/>
            <person name="Chen Z."/>
            <person name="Engels R."/>
            <person name="Freedman E."/>
            <person name="Gellesch M."/>
            <person name="Goldberg J."/>
            <person name="Griggs A."/>
            <person name="Gujja S."/>
            <person name="Heiman D."/>
            <person name="Hepburn T."/>
            <person name="Howarth C."/>
            <person name="Jen D."/>
            <person name="Larson L."/>
            <person name="Lewis B."/>
            <person name="Mehta T."/>
            <person name="Park D."/>
            <person name="Pearson M."/>
            <person name="Roberts A."/>
            <person name="Saif S."/>
            <person name="Shea T."/>
            <person name="Shenoy N."/>
            <person name="Sisk P."/>
            <person name="Stolte C."/>
            <person name="Sykes S."/>
            <person name="Walk T."/>
            <person name="White J."/>
            <person name="Yandava C."/>
            <person name="Klein B."/>
            <person name="McEwen J.G."/>
            <person name="Puccia R."/>
            <person name="Goldman G.H."/>
            <person name="Felipe M.S."/>
            <person name="Nino-Vega G."/>
            <person name="San-Blas G."/>
            <person name="Taylor J."/>
            <person name="Mendoza L."/>
            <person name="Galagan J."/>
            <person name="Nusbaum C."/>
            <person name="Birren B."/>
        </authorList>
    </citation>
    <scope>NUCLEOTIDE SEQUENCE</scope>
    <source>
        <strain evidence="2">G186AR</strain>
    </source>
</reference>
<accession>C0NCQ5</accession>
<keyword evidence="3" id="KW-1185">Reference proteome</keyword>
<dbReference type="EMBL" id="GG663363">
    <property type="protein sequence ID" value="EEH11446.1"/>
    <property type="molecule type" value="Genomic_DNA"/>
</dbReference>
<name>C0NCQ5_AJECG</name>
<protein>
    <submittedName>
        <fullName evidence="2">Uncharacterized protein</fullName>
    </submittedName>
</protein>
<dbReference type="STRING" id="447093.C0NCQ5"/>
<dbReference type="HOGENOM" id="CLU_1906135_0_0_1"/>
<gene>
    <name evidence="2" type="ORF">HCBG_00901</name>
</gene>
<feature type="compositionally biased region" description="Low complexity" evidence="1">
    <location>
        <begin position="10"/>
        <end position="25"/>
    </location>
</feature>
<evidence type="ECO:0000313" key="3">
    <source>
        <dbReference type="Proteomes" id="UP000001631"/>
    </source>
</evidence>
<evidence type="ECO:0000313" key="2">
    <source>
        <dbReference type="EMBL" id="EEH11446.1"/>
    </source>
</evidence>
<dbReference type="InParanoid" id="C0NCQ5"/>
<dbReference type="GeneID" id="69033918"/>